<dbReference type="Gene3D" id="3.40.50.1000">
    <property type="entry name" value="HAD superfamily/HAD-like"/>
    <property type="match status" value="1"/>
</dbReference>
<dbReference type="NCBIfam" id="TIGR01490">
    <property type="entry name" value="HAD-SF-IB-hyp1"/>
    <property type="match status" value="1"/>
</dbReference>
<dbReference type="NCBIfam" id="TIGR01488">
    <property type="entry name" value="HAD-SF-IB"/>
    <property type="match status" value="1"/>
</dbReference>
<dbReference type="PANTHER" id="PTHR43344:SF14">
    <property type="entry name" value="HAD-IB FAMILY HYDROLASE"/>
    <property type="match status" value="1"/>
</dbReference>
<dbReference type="GO" id="GO:0000287">
    <property type="term" value="F:magnesium ion binding"/>
    <property type="evidence" value="ECO:0007669"/>
    <property type="project" value="TreeGrafter"/>
</dbReference>
<dbReference type="AlphaFoldDB" id="A0A6J7C2P5"/>
<proteinExistence type="predicted"/>
<dbReference type="InterPro" id="IPR036412">
    <property type="entry name" value="HAD-like_sf"/>
</dbReference>
<dbReference type="InterPro" id="IPR050582">
    <property type="entry name" value="HAD-like_SerB"/>
</dbReference>
<sequence length="218" mass="23855">MTPEDKGAGHEVVAAFDVDGTLTVRDCVRPFLLRVGGYQGVMTALMRKPVASAGAALHRDRDRFKELIVGGVLRGRKVQQVEALGEEFAAQVADGWLRADTVERLRWHQRAGHRIVLVSASRGPYLRPVGRRLGVDDVLCAEPLTAGDEFGDGLQGANCRRAEKVRRLDAWLKARRIEDATVWAYGDSDGDRELLARADHPLLVKGTTVPPVPVGFDA</sequence>
<dbReference type="GO" id="GO:0036424">
    <property type="term" value="F:L-phosphoserine phosphatase activity"/>
    <property type="evidence" value="ECO:0007669"/>
    <property type="project" value="TreeGrafter"/>
</dbReference>
<accession>A0A6J7C2P5</accession>
<organism evidence="1">
    <name type="scientific">freshwater metagenome</name>
    <dbReference type="NCBI Taxonomy" id="449393"/>
    <lineage>
        <taxon>unclassified sequences</taxon>
        <taxon>metagenomes</taxon>
        <taxon>ecological metagenomes</taxon>
    </lineage>
</organism>
<dbReference type="InterPro" id="IPR006385">
    <property type="entry name" value="HAD_hydro_SerB1"/>
</dbReference>
<dbReference type="EMBL" id="CAFBIY010000081">
    <property type="protein sequence ID" value="CAB4851434.1"/>
    <property type="molecule type" value="Genomic_DNA"/>
</dbReference>
<dbReference type="GO" id="GO:0006564">
    <property type="term" value="P:L-serine biosynthetic process"/>
    <property type="evidence" value="ECO:0007669"/>
    <property type="project" value="TreeGrafter"/>
</dbReference>
<evidence type="ECO:0000313" key="1">
    <source>
        <dbReference type="EMBL" id="CAB4851434.1"/>
    </source>
</evidence>
<dbReference type="Gene3D" id="1.20.1440.100">
    <property type="entry name" value="SG protein - dephosphorylation function"/>
    <property type="match status" value="1"/>
</dbReference>
<name>A0A6J7C2P5_9ZZZZ</name>
<reference evidence="1" key="1">
    <citation type="submission" date="2020-05" db="EMBL/GenBank/DDBJ databases">
        <authorList>
            <person name="Chiriac C."/>
            <person name="Salcher M."/>
            <person name="Ghai R."/>
            <person name="Kavagutti S V."/>
        </authorList>
    </citation>
    <scope>NUCLEOTIDE SEQUENCE</scope>
</reference>
<dbReference type="SUPFAM" id="SSF56784">
    <property type="entry name" value="HAD-like"/>
    <property type="match status" value="1"/>
</dbReference>
<protein>
    <submittedName>
        <fullName evidence="1">Unannotated protein</fullName>
    </submittedName>
</protein>
<gene>
    <name evidence="1" type="ORF">UFOPK3267_01540</name>
</gene>
<dbReference type="GO" id="GO:0005737">
    <property type="term" value="C:cytoplasm"/>
    <property type="evidence" value="ECO:0007669"/>
    <property type="project" value="TreeGrafter"/>
</dbReference>
<dbReference type="PANTHER" id="PTHR43344">
    <property type="entry name" value="PHOSPHOSERINE PHOSPHATASE"/>
    <property type="match status" value="1"/>
</dbReference>
<dbReference type="InterPro" id="IPR023214">
    <property type="entry name" value="HAD_sf"/>
</dbReference>
<dbReference type="Pfam" id="PF12710">
    <property type="entry name" value="HAD"/>
    <property type="match status" value="1"/>
</dbReference>